<dbReference type="AlphaFoldDB" id="A0A4Z2HPH9"/>
<reference evidence="2 3" key="1">
    <citation type="submission" date="2019-03" db="EMBL/GenBank/DDBJ databases">
        <title>First draft genome of Liparis tanakae, snailfish: a comprehensive survey of snailfish specific genes.</title>
        <authorList>
            <person name="Kim W."/>
            <person name="Song I."/>
            <person name="Jeong J.-H."/>
            <person name="Kim D."/>
            <person name="Kim S."/>
            <person name="Ryu S."/>
            <person name="Song J.Y."/>
            <person name="Lee S.K."/>
        </authorList>
    </citation>
    <scope>NUCLEOTIDE SEQUENCE [LARGE SCALE GENOMIC DNA]</scope>
    <source>
        <tissue evidence="2">Muscle</tissue>
    </source>
</reference>
<accession>A0A4Z2HPH9</accession>
<evidence type="ECO:0000313" key="2">
    <source>
        <dbReference type="EMBL" id="TNN67500.1"/>
    </source>
</evidence>
<keyword evidence="3" id="KW-1185">Reference proteome</keyword>
<proteinExistence type="predicted"/>
<comment type="caution">
    <text evidence="2">The sequence shown here is derived from an EMBL/GenBank/DDBJ whole genome shotgun (WGS) entry which is preliminary data.</text>
</comment>
<protein>
    <submittedName>
        <fullName evidence="2">Uncharacterized protein</fullName>
    </submittedName>
</protein>
<evidence type="ECO:0000313" key="3">
    <source>
        <dbReference type="Proteomes" id="UP000314294"/>
    </source>
</evidence>
<organism evidence="2 3">
    <name type="scientific">Liparis tanakae</name>
    <name type="common">Tanaka's snailfish</name>
    <dbReference type="NCBI Taxonomy" id="230148"/>
    <lineage>
        <taxon>Eukaryota</taxon>
        <taxon>Metazoa</taxon>
        <taxon>Chordata</taxon>
        <taxon>Craniata</taxon>
        <taxon>Vertebrata</taxon>
        <taxon>Euteleostomi</taxon>
        <taxon>Actinopterygii</taxon>
        <taxon>Neopterygii</taxon>
        <taxon>Teleostei</taxon>
        <taxon>Neoteleostei</taxon>
        <taxon>Acanthomorphata</taxon>
        <taxon>Eupercaria</taxon>
        <taxon>Perciformes</taxon>
        <taxon>Cottioidei</taxon>
        <taxon>Cottales</taxon>
        <taxon>Liparidae</taxon>
        <taxon>Liparis</taxon>
    </lineage>
</organism>
<feature type="region of interest" description="Disordered" evidence="1">
    <location>
        <begin position="41"/>
        <end position="65"/>
    </location>
</feature>
<feature type="compositionally biased region" description="Basic and acidic residues" evidence="1">
    <location>
        <begin position="44"/>
        <end position="55"/>
    </location>
</feature>
<name>A0A4Z2HPH9_9TELE</name>
<dbReference type="Proteomes" id="UP000314294">
    <property type="component" value="Unassembled WGS sequence"/>
</dbReference>
<dbReference type="EMBL" id="SRLO01000203">
    <property type="protein sequence ID" value="TNN67500.1"/>
    <property type="molecule type" value="Genomic_DNA"/>
</dbReference>
<sequence length="84" mass="8816">MNVEKVELVILVQEGKGRMDTGIGPVDPFVSQLHTCEALPSHDPPADGRGSKHVAEGSAAAIPPSLSVTALSEQEALMTQQVLK</sequence>
<gene>
    <name evidence="2" type="ORF">EYF80_022306</name>
</gene>
<evidence type="ECO:0000256" key="1">
    <source>
        <dbReference type="SAM" id="MobiDB-lite"/>
    </source>
</evidence>